<keyword evidence="3" id="KW-1185">Reference proteome</keyword>
<organism evidence="2 3">
    <name type="scientific">Gordonia sesuvii</name>
    <dbReference type="NCBI Taxonomy" id="3116777"/>
    <lineage>
        <taxon>Bacteria</taxon>
        <taxon>Bacillati</taxon>
        <taxon>Actinomycetota</taxon>
        <taxon>Actinomycetes</taxon>
        <taxon>Mycobacteriales</taxon>
        <taxon>Gordoniaceae</taxon>
        <taxon>Gordonia</taxon>
    </lineage>
</organism>
<feature type="chain" id="PRO_5046197963" description="Secreted protein" evidence="1">
    <location>
        <begin position="26"/>
        <end position="111"/>
    </location>
</feature>
<accession>A0ABU7MAU2</accession>
<keyword evidence="1" id="KW-0732">Signal</keyword>
<evidence type="ECO:0000313" key="3">
    <source>
        <dbReference type="Proteomes" id="UP001347146"/>
    </source>
</evidence>
<dbReference type="Proteomes" id="UP001347146">
    <property type="component" value="Unassembled WGS sequence"/>
</dbReference>
<gene>
    <name evidence="2" type="ORF">VZC37_07505</name>
</gene>
<evidence type="ECO:0000313" key="2">
    <source>
        <dbReference type="EMBL" id="MEE3850175.1"/>
    </source>
</evidence>
<comment type="caution">
    <text evidence="2">The sequence shown here is derived from an EMBL/GenBank/DDBJ whole genome shotgun (WGS) entry which is preliminary data.</text>
</comment>
<feature type="signal peptide" evidence="1">
    <location>
        <begin position="1"/>
        <end position="25"/>
    </location>
</feature>
<evidence type="ECO:0008006" key="4">
    <source>
        <dbReference type="Google" id="ProtNLM"/>
    </source>
</evidence>
<dbReference type="EMBL" id="JAZDUF010000002">
    <property type="protein sequence ID" value="MEE3850175.1"/>
    <property type="molecule type" value="Genomic_DNA"/>
</dbReference>
<sequence>MRIGARVAAGMCALGMMLGTATVIAGQADAAPRGCSIYDYRHGVSASCPPGKRYVVEIDCFGIGRSTGETGGVRVFYRRTSAPADRTGFAAVNCGEGSYIGIGVVTNSWIR</sequence>
<proteinExistence type="predicted"/>
<name>A0ABU7MAU2_9ACTN</name>
<reference evidence="2 3" key="1">
    <citation type="submission" date="2024-01" db="EMBL/GenBank/DDBJ databases">
        <title>Draft genome sequence of Gordonia sp. LSe1-13.</title>
        <authorList>
            <person name="Suphannarot A."/>
            <person name="Mingma R."/>
        </authorList>
    </citation>
    <scope>NUCLEOTIDE SEQUENCE [LARGE SCALE GENOMIC DNA]</scope>
    <source>
        <strain evidence="2 3">LSe1-13</strain>
    </source>
</reference>
<dbReference type="RefSeq" id="WP_330431852.1">
    <property type="nucleotide sequence ID" value="NZ_JAZDUF010000002.1"/>
</dbReference>
<evidence type="ECO:0000256" key="1">
    <source>
        <dbReference type="SAM" id="SignalP"/>
    </source>
</evidence>
<protein>
    <recommendedName>
        <fullName evidence="4">Secreted protein</fullName>
    </recommendedName>
</protein>